<dbReference type="EMBL" id="DAAUBB010000040">
    <property type="protein sequence ID" value="HAF0952903.1"/>
    <property type="molecule type" value="Genomic_DNA"/>
</dbReference>
<comment type="caution">
    <text evidence="9">The sequence shown here is derived from an EMBL/GenBank/DDBJ whole genome shotgun (WGS) entry which is preliminary data.</text>
</comment>
<sequence>MSVNFELDELESRAKIIVEDFSGIFSPYDAFYIHSIIYSASRCLEAFEHYEFAKEKQADSDYSISLVQEAIGHAAALSRYFWPVWYPGKLNKTHPYQAALRKKRGEKLISAFGMEEDSPIHNRDLRNAWEHFDENLDDYLLKNDAGHFFPDSAIGNHTLADEPAYHLFKLLDPEAECLVLMGKKYFFGPIKSEVARIYDRANYLQQNGYNLRPL</sequence>
<name>A0A3W0AZF6_SALDE</name>
<reference evidence="13" key="1">
    <citation type="journal article" date="2018" name="Genome Biol.">
        <title>SKESA: strategic k-mer extension for scrupulous assemblies.</title>
        <authorList>
            <person name="Souvorov A."/>
            <person name="Agarwala R."/>
            <person name="Lipman D.J."/>
        </authorList>
    </citation>
    <scope>NUCLEOTIDE SEQUENCE</scope>
    <source>
        <strain evidence="13">Salmonella enterica</strain>
    </source>
</reference>
<evidence type="ECO:0000313" key="15">
    <source>
        <dbReference type="EMBL" id="HAF0938598.1"/>
    </source>
</evidence>
<dbReference type="RefSeq" id="WP_001747918.1">
    <property type="nucleotide sequence ID" value="NZ_CABWXX010000362.1"/>
</dbReference>
<dbReference type="EMBL" id="AAHCTS010000028">
    <property type="protein sequence ID" value="EBU6589833.1"/>
    <property type="molecule type" value="Genomic_DNA"/>
</dbReference>
<organism evidence="9">
    <name type="scientific">Salmonella derby</name>
    <dbReference type="NCBI Taxonomy" id="28144"/>
    <lineage>
        <taxon>Bacteria</taxon>
        <taxon>Pseudomonadati</taxon>
        <taxon>Pseudomonadota</taxon>
        <taxon>Gammaproteobacteria</taxon>
        <taxon>Enterobacterales</taxon>
        <taxon>Enterobacteriaceae</taxon>
        <taxon>Salmonella</taxon>
    </lineage>
</organism>
<evidence type="ECO:0000313" key="16">
    <source>
        <dbReference type="EMBL" id="HAF0938899.1"/>
    </source>
</evidence>
<reference evidence="1" key="2">
    <citation type="submission" date="2018-05" db="EMBL/GenBank/DDBJ databases">
        <authorList>
            <person name="Ashton P.M."/>
            <person name="Dallman T."/>
            <person name="Nair S."/>
            <person name="De Pinna E."/>
            <person name="Peters T."/>
            <person name="Grant K."/>
        </authorList>
    </citation>
    <scope>NUCLEOTIDE SEQUENCE</scope>
    <source>
        <strain evidence="1">252405</strain>
    </source>
</reference>
<evidence type="ECO:0000313" key="3">
    <source>
        <dbReference type="EMBL" id="ECA3154099.1"/>
    </source>
</evidence>
<reference evidence="12" key="4">
    <citation type="submission" date="2018-07" db="EMBL/GenBank/DDBJ databases">
        <authorList>
            <consortium name="GenomeTrakr network: Whole genome sequencing for foodborne pathogen traceback"/>
        </authorList>
    </citation>
    <scope>NUCLEOTIDE SEQUENCE</scope>
    <source>
        <strain evidence="12">E2016008490</strain>
    </source>
</reference>
<dbReference type="EMBL" id="DAARKL010000162">
    <property type="protein sequence ID" value="HAE2811219.1"/>
    <property type="molecule type" value="Genomic_DNA"/>
</dbReference>
<proteinExistence type="predicted"/>
<accession>A0A3W0AZF6</accession>
<evidence type="ECO:0000313" key="17">
    <source>
        <dbReference type="EMBL" id="HAF0952903.1"/>
    </source>
</evidence>
<dbReference type="EMBL" id="AAHCTS010000070">
    <property type="protein sequence ID" value="EBU6590295.1"/>
    <property type="molecule type" value="Genomic_DNA"/>
</dbReference>
<evidence type="ECO:0000313" key="6">
    <source>
        <dbReference type="EMBL" id="ECS3238620.1"/>
    </source>
</evidence>
<evidence type="ECO:0000313" key="8">
    <source>
        <dbReference type="EMBL" id="ECV3512208.1"/>
    </source>
</evidence>
<reference evidence="13" key="3">
    <citation type="submission" date="2018-07" db="EMBL/GenBank/DDBJ databases">
        <authorList>
            <consortium name="NCBI Pathogen Detection Project"/>
        </authorList>
    </citation>
    <scope>NUCLEOTIDE SEQUENCE</scope>
    <source>
        <strain evidence="13">Salmonella enterica</strain>
    </source>
</reference>
<reference evidence="4" key="6">
    <citation type="submission" date="2018-07" db="EMBL/GenBank/DDBJ databases">
        <authorList>
            <consortium name="NARMS: The National Antimicrobial Resistance Monitoring System"/>
        </authorList>
    </citation>
    <scope>NUCLEOTIDE SEQUENCE</scope>
    <source>
        <strain evidence="6">CVM N57264F</strain>
        <strain evidence="7">FSIS11810652</strain>
        <strain evidence="3">FSIS11816337</strain>
        <strain evidence="4">FSIS1605837</strain>
        <strain evidence="10">FSIS1710875</strain>
    </source>
</reference>
<evidence type="ECO:0000313" key="7">
    <source>
        <dbReference type="EMBL" id="ECV3511825.1"/>
    </source>
</evidence>
<evidence type="ECO:0000313" key="14">
    <source>
        <dbReference type="EMBL" id="HAE2811219.1"/>
    </source>
</evidence>
<evidence type="ECO:0000313" key="10">
    <source>
        <dbReference type="EMBL" id="EDG7378515.1"/>
    </source>
</evidence>
<dbReference type="EMBL" id="AAHTYN010000031">
    <property type="protein sequence ID" value="ECA3154099.1"/>
    <property type="molecule type" value="Genomic_DNA"/>
</dbReference>
<dbReference type="EMBL" id="DAARKL010000047">
    <property type="protein sequence ID" value="HAE2810374.1"/>
    <property type="molecule type" value="Genomic_DNA"/>
</dbReference>
<gene>
    <name evidence="4" type="ORF">A2J39_23535</name>
    <name evidence="5" type="ORF">A2J39_24320</name>
    <name evidence="6" type="ORF">A3Z62_18345</name>
    <name evidence="9" type="ORF">B1280_21665</name>
    <name evidence="10" type="ORF">B9Q99_21770</name>
    <name evidence="11" type="ORF">B9Q99_24385</name>
    <name evidence="12" type="ORF">BRS33_22580</name>
    <name evidence="1" type="ORF">DKP15_22525</name>
    <name evidence="2" type="ORF">DKP15_24995</name>
    <name evidence="7" type="ORF">DPL28_23095</name>
    <name evidence="8" type="ORF">DPL28_25175</name>
    <name evidence="3" type="ORF">EJW65_18560</name>
    <name evidence="13" type="ORF">G3377_003898</name>
    <name evidence="14" type="ORF">G3377_004806</name>
    <name evidence="15" type="ORF">G9W03_004598</name>
    <name evidence="16" type="ORF">G9W03_004919</name>
    <name evidence="17" type="ORF">G9W30_004663</name>
    <name evidence="18" type="ORF">G9X07_003268</name>
</gene>
<evidence type="ECO:0000313" key="5">
    <source>
        <dbReference type="EMBL" id="ECS2805869.1"/>
    </source>
</evidence>
<evidence type="ECO:0000313" key="18">
    <source>
        <dbReference type="EMBL" id="HAF7213097.1"/>
    </source>
</evidence>
<dbReference type="EMBL" id="AAMFEA010000023">
    <property type="protein sequence ID" value="EDG7378515.1"/>
    <property type="molecule type" value="Genomic_DNA"/>
</dbReference>
<dbReference type="EMBL" id="AAKSBV010000048">
    <property type="protein sequence ID" value="ECV3511825.1"/>
    <property type="molecule type" value="Genomic_DNA"/>
</dbReference>
<dbReference type="EMBL" id="AAMKYR010000031">
    <property type="protein sequence ID" value="EDI4613539.1"/>
    <property type="molecule type" value="Genomic_DNA"/>
</dbReference>
<dbReference type="EMBL" id="AAKJBN010000051">
    <property type="protein sequence ID" value="ECS2805869.1"/>
    <property type="molecule type" value="Genomic_DNA"/>
</dbReference>
<evidence type="ECO:0000313" key="11">
    <source>
        <dbReference type="EMBL" id="EDG7379009.1"/>
    </source>
</evidence>
<evidence type="ECO:0000313" key="13">
    <source>
        <dbReference type="EMBL" id="HAE2810374.1"/>
    </source>
</evidence>
<dbReference type="EMBL" id="AAKSBV010000085">
    <property type="protein sequence ID" value="ECV3512208.1"/>
    <property type="molecule type" value="Genomic_DNA"/>
</dbReference>
<reference evidence="9" key="5">
    <citation type="submission" date="2018-07" db="EMBL/GenBank/DDBJ databases">
        <authorList>
            <consortium name="PulseNet: The National Subtyping Network for Foodborne Disease Surveillance"/>
            <person name="Tarr C.L."/>
            <person name="Trees E."/>
            <person name="Katz L.S."/>
            <person name="Carleton-Romer H.A."/>
            <person name="Stroika S."/>
            <person name="Kucerova Z."/>
            <person name="Roache K.F."/>
            <person name="Sabol A.L."/>
            <person name="Besser J."/>
            <person name="Gerner-Smidt P."/>
        </authorList>
    </citation>
    <scope>NUCLEOTIDE SEQUENCE</scope>
    <source>
        <strain evidence="9">PNUSAS008389</strain>
    </source>
</reference>
<evidence type="ECO:0000313" key="12">
    <source>
        <dbReference type="EMBL" id="EDI4613539.1"/>
    </source>
</evidence>
<dbReference type="EMBL" id="AAMFEA010000058">
    <property type="protein sequence ID" value="EDG7379009.1"/>
    <property type="molecule type" value="Genomic_DNA"/>
</dbReference>
<evidence type="ECO:0000313" key="2">
    <source>
        <dbReference type="EMBL" id="EBU6590295.1"/>
    </source>
</evidence>
<dbReference type="EMBL" id="AAMBUF010000040">
    <property type="protein sequence ID" value="EDF7422320.1"/>
    <property type="molecule type" value="Genomic_DNA"/>
</dbReference>
<evidence type="ECO:0000313" key="9">
    <source>
        <dbReference type="EMBL" id="EDF7422320.1"/>
    </source>
</evidence>
<dbReference type="AlphaFoldDB" id="A0A3W0AZF6"/>
<dbReference type="EMBL" id="DAAUAT010000057">
    <property type="protein sequence ID" value="HAF0938899.1"/>
    <property type="molecule type" value="Genomic_DNA"/>
</dbReference>
<dbReference type="EMBL" id="AAKJBN010000028">
    <property type="protein sequence ID" value="ECS2805719.1"/>
    <property type="molecule type" value="Genomic_DNA"/>
</dbReference>
<dbReference type="EMBL" id="DAAUAT010000022">
    <property type="protein sequence ID" value="HAF0938598.1"/>
    <property type="molecule type" value="Genomic_DNA"/>
</dbReference>
<dbReference type="EMBL" id="AAKJFK010000058">
    <property type="protein sequence ID" value="ECS3238620.1"/>
    <property type="molecule type" value="Genomic_DNA"/>
</dbReference>
<protein>
    <submittedName>
        <fullName evidence="9">Uncharacterized protein</fullName>
    </submittedName>
</protein>
<evidence type="ECO:0000313" key="4">
    <source>
        <dbReference type="EMBL" id="ECS2805719.1"/>
    </source>
</evidence>
<evidence type="ECO:0000313" key="1">
    <source>
        <dbReference type="EMBL" id="EBU6589833.1"/>
    </source>
</evidence>
<dbReference type="EMBL" id="DAAWBP010000085">
    <property type="protein sequence ID" value="HAF7213097.1"/>
    <property type="molecule type" value="Genomic_DNA"/>
</dbReference>